<dbReference type="InterPro" id="IPR001683">
    <property type="entry name" value="PX_dom"/>
</dbReference>
<name>A0A7S2XRL3_9STRA</name>
<feature type="compositionally biased region" description="Polar residues" evidence="1">
    <location>
        <begin position="77"/>
        <end position="97"/>
    </location>
</feature>
<feature type="region of interest" description="Disordered" evidence="1">
    <location>
        <begin position="484"/>
        <end position="522"/>
    </location>
</feature>
<organism evidence="3">
    <name type="scientific">Attheya septentrionalis</name>
    <dbReference type="NCBI Taxonomy" id="420275"/>
    <lineage>
        <taxon>Eukaryota</taxon>
        <taxon>Sar</taxon>
        <taxon>Stramenopiles</taxon>
        <taxon>Ochrophyta</taxon>
        <taxon>Bacillariophyta</taxon>
        <taxon>Coscinodiscophyceae</taxon>
        <taxon>Chaetocerotophycidae</taxon>
        <taxon>Chaetocerotales</taxon>
        <taxon>Attheyaceae</taxon>
        <taxon>Attheya</taxon>
    </lineage>
</organism>
<feature type="compositionally biased region" description="Polar residues" evidence="1">
    <location>
        <begin position="23"/>
        <end position="38"/>
    </location>
</feature>
<dbReference type="EMBL" id="HBHQ01022475">
    <property type="protein sequence ID" value="CAD9823370.1"/>
    <property type="molecule type" value="Transcribed_RNA"/>
</dbReference>
<feature type="compositionally biased region" description="Low complexity" evidence="1">
    <location>
        <begin position="484"/>
        <end position="503"/>
    </location>
</feature>
<gene>
    <name evidence="3" type="ORF">ASEP1449_LOCUS15204</name>
</gene>
<proteinExistence type="predicted"/>
<feature type="domain" description="PX" evidence="2">
    <location>
        <begin position="385"/>
        <end position="557"/>
    </location>
</feature>
<evidence type="ECO:0000259" key="2">
    <source>
        <dbReference type="Pfam" id="PF00787"/>
    </source>
</evidence>
<dbReference type="Gene3D" id="3.30.1520.10">
    <property type="entry name" value="Phox-like domain"/>
    <property type="match status" value="1"/>
</dbReference>
<feature type="compositionally biased region" description="Polar residues" evidence="1">
    <location>
        <begin position="432"/>
        <end position="449"/>
    </location>
</feature>
<dbReference type="AlphaFoldDB" id="A0A7S2XRL3"/>
<evidence type="ECO:0000313" key="3">
    <source>
        <dbReference type="EMBL" id="CAD9823370.1"/>
    </source>
</evidence>
<feature type="region of interest" description="Disordered" evidence="1">
    <location>
        <begin position="431"/>
        <end position="451"/>
    </location>
</feature>
<feature type="region of interest" description="Disordered" evidence="1">
    <location>
        <begin position="55"/>
        <end position="97"/>
    </location>
</feature>
<reference evidence="3" key="1">
    <citation type="submission" date="2021-01" db="EMBL/GenBank/DDBJ databases">
        <authorList>
            <person name="Corre E."/>
            <person name="Pelletier E."/>
            <person name="Niang G."/>
            <person name="Scheremetjew M."/>
            <person name="Finn R."/>
            <person name="Kale V."/>
            <person name="Holt S."/>
            <person name="Cochrane G."/>
            <person name="Meng A."/>
            <person name="Brown T."/>
            <person name="Cohen L."/>
        </authorList>
    </citation>
    <scope>NUCLEOTIDE SEQUENCE</scope>
    <source>
        <strain evidence="3">CCMP2084</strain>
    </source>
</reference>
<feature type="compositionally biased region" description="Basic residues" evidence="1">
    <location>
        <begin position="504"/>
        <end position="514"/>
    </location>
</feature>
<accession>A0A7S2XRL3</accession>
<sequence>MPKNRPVNLPSPFPVDKHDRNGIESSNENQTKQPSITASAQRFVKSVNSVLPTGSSIGTTNGVAIPHKGSLRRIRESSTPGSIRTEPGSSASPPTVPPSMSTYLYIIEISLGKRGTYELRYERQQYEFMSRLFSILDTDSRGSVARATVMEFVTLRCPVFRRRDDALRQLAETGGKQYAESDSNMAEGAVGDKVISPTFDEMWNAVVGCSLTSGMKSPKGKKVTNKLGVEGWMIFCRFIALAQYQEAKCRFSARHLQQTMRHRNAPRGSEMVVVDVPPPEPPAELSVQDLMEHEQKTKTPMPLPELDLDHCLVSVHDNDRNRRSSNACPGQVTIKVFGSSILNPVSSSVTSSQPLNASILEFAVMYKPHSHDFEEHQSSQSPPPSDNDYILVRRSFEDMEWLNDTFTSHRKLGGTLCGRILPPFPSRVGAKASSSDYYSEDNSQQSTGMVGNGGSQIARAAAAAGVGMITSMAKTFWDVLPTSSLSPLSSKPPSTSSSVAKGSKSSKRIPRFTRHPSDNEYLANRPMGKARQLERYLNYLLEHPALSTSFALNTILKSSQSGLDAAKYILEEHAKIQRQSRTHESHLEDGKLSLLFWPSSLSSHPKGASANQHLNLSWVRTAAQAAMALQVHGILEKTGCPSSSARLQHASLPRFESGSAWRDEDVSEGSLAPTRKKTDLIEGVTATQIGQNEEDETEYFEHGVIKVQSELASQGEEGDITLTGDDDGYDMLPPPVPAPERQVLSARNDGADSVVSDDISTQGSQTEGISRFHYGLPAHRRRMMAGESEDDSTRVGDISVDNDIDKLREIIGSVDNTLGRCLAASVAIGKSRSERNMLNLDIVRGIDSWEGFRGQIIAQRALLNGVTALDRAREVTQESDSNLIDDVSWQASLSTSAVAAAEEVRSAVRASRVAGNAKTAAEAAATTAQKVCDNGKFSSVNEARAAQTRASISQSHAFHAAVVEHEAMAAKRRAALALAHDVKCWNVHRKRELLRSCQAAAQSQLAASRQAVAAWSQLRDGFLGSISIPLVAEKRYVGQEVTPHYHNDDSEELAEESTRIFSSPSAGSLGSDPSVNQLIVPVDHAKLIITEIENNNEDATESKPVAQEMLINFTGGFSSFDTPPDIAPQLSEENEEMKESQGIKIMDGSAHSEGSNEDGFKEADTNDIMSASMKSLVNGLMTWGDQYDSQDDLTLPAGMAASIALEESGIFRDSV</sequence>
<protein>
    <recommendedName>
        <fullName evidence="2">PX domain-containing protein</fullName>
    </recommendedName>
</protein>
<feature type="region of interest" description="Disordered" evidence="1">
    <location>
        <begin position="1"/>
        <end position="38"/>
    </location>
</feature>
<evidence type="ECO:0000256" key="1">
    <source>
        <dbReference type="SAM" id="MobiDB-lite"/>
    </source>
</evidence>
<dbReference type="GO" id="GO:0035091">
    <property type="term" value="F:phosphatidylinositol binding"/>
    <property type="evidence" value="ECO:0007669"/>
    <property type="project" value="InterPro"/>
</dbReference>
<dbReference type="Pfam" id="PF00787">
    <property type="entry name" value="PX"/>
    <property type="match status" value="1"/>
</dbReference>
<dbReference type="InterPro" id="IPR036871">
    <property type="entry name" value="PX_dom_sf"/>
</dbReference>